<feature type="non-terminal residue" evidence="1">
    <location>
        <position position="61"/>
    </location>
</feature>
<dbReference type="AlphaFoldDB" id="A0A8S3ZT41"/>
<feature type="non-terminal residue" evidence="1">
    <location>
        <position position="1"/>
    </location>
</feature>
<dbReference type="Proteomes" id="UP000678393">
    <property type="component" value="Unassembled WGS sequence"/>
</dbReference>
<evidence type="ECO:0000313" key="2">
    <source>
        <dbReference type="Proteomes" id="UP000678393"/>
    </source>
</evidence>
<organism evidence="1 2">
    <name type="scientific">Candidula unifasciata</name>
    <dbReference type="NCBI Taxonomy" id="100452"/>
    <lineage>
        <taxon>Eukaryota</taxon>
        <taxon>Metazoa</taxon>
        <taxon>Spiralia</taxon>
        <taxon>Lophotrochozoa</taxon>
        <taxon>Mollusca</taxon>
        <taxon>Gastropoda</taxon>
        <taxon>Heterobranchia</taxon>
        <taxon>Euthyneura</taxon>
        <taxon>Panpulmonata</taxon>
        <taxon>Eupulmonata</taxon>
        <taxon>Stylommatophora</taxon>
        <taxon>Helicina</taxon>
        <taxon>Helicoidea</taxon>
        <taxon>Geomitridae</taxon>
        <taxon>Candidula</taxon>
    </lineage>
</organism>
<proteinExistence type="predicted"/>
<reference evidence="1" key="1">
    <citation type="submission" date="2021-04" db="EMBL/GenBank/DDBJ databases">
        <authorList>
            <consortium name="Molecular Ecology Group"/>
        </authorList>
    </citation>
    <scope>NUCLEOTIDE SEQUENCE</scope>
</reference>
<evidence type="ECO:0000313" key="1">
    <source>
        <dbReference type="EMBL" id="CAG5132524.1"/>
    </source>
</evidence>
<sequence length="61" mass="6774">IADAVESVSGELERLEMDSTLHGGSTALVEELVPENATDVYKNYQFRHNYAQLPVLEAHDT</sequence>
<name>A0A8S3ZT41_9EUPU</name>
<gene>
    <name evidence="1" type="ORF">CUNI_LOCUS18082</name>
</gene>
<comment type="caution">
    <text evidence="1">The sequence shown here is derived from an EMBL/GenBank/DDBJ whole genome shotgun (WGS) entry which is preliminary data.</text>
</comment>
<accession>A0A8S3ZT41</accession>
<protein>
    <submittedName>
        <fullName evidence="1">Uncharacterized protein</fullName>
    </submittedName>
</protein>
<keyword evidence="2" id="KW-1185">Reference proteome</keyword>
<dbReference type="EMBL" id="CAJHNH020005446">
    <property type="protein sequence ID" value="CAG5132524.1"/>
    <property type="molecule type" value="Genomic_DNA"/>
</dbReference>